<dbReference type="AlphaFoldDB" id="A0A8G0PIF5"/>
<proteinExistence type="inferred from homology"/>
<evidence type="ECO:0000313" key="4">
    <source>
        <dbReference type="Proteomes" id="UP000826661"/>
    </source>
</evidence>
<dbReference type="InterPro" id="IPR045297">
    <property type="entry name" value="Complex1_LYR_LYRM4"/>
</dbReference>
<accession>A0A8G0PIF5</accession>
<evidence type="ECO:0000256" key="1">
    <source>
        <dbReference type="ARBA" id="ARBA00009508"/>
    </source>
</evidence>
<dbReference type="Pfam" id="PF05347">
    <property type="entry name" value="Complex1_LYR"/>
    <property type="match status" value="1"/>
</dbReference>
<dbReference type="GO" id="GO:0005739">
    <property type="term" value="C:mitochondrion"/>
    <property type="evidence" value="ECO:0007669"/>
    <property type="project" value="TreeGrafter"/>
</dbReference>
<dbReference type="GO" id="GO:0016226">
    <property type="term" value="P:iron-sulfur cluster assembly"/>
    <property type="evidence" value="ECO:0007669"/>
    <property type="project" value="InterPro"/>
</dbReference>
<protein>
    <recommendedName>
        <fullName evidence="2">Complex 1 LYR protein domain-containing protein</fullName>
    </recommendedName>
</protein>
<feature type="domain" description="Complex 1 LYR protein" evidence="2">
    <location>
        <begin position="13"/>
        <end position="70"/>
    </location>
</feature>
<dbReference type="PANTHER" id="PTHR13166:SF7">
    <property type="entry name" value="LYR MOTIF-CONTAINING PROTEIN 4"/>
    <property type="match status" value="1"/>
</dbReference>
<reference evidence="3 4" key="1">
    <citation type="journal article" date="2021" name="BMC Genomics">
        <title>Telomere-to-telomere genome assembly of asparaginase-producing Trichoderma simmonsii.</title>
        <authorList>
            <person name="Chung D."/>
            <person name="Kwon Y.M."/>
            <person name="Yang Y."/>
        </authorList>
    </citation>
    <scope>NUCLEOTIDE SEQUENCE [LARGE SCALE GENOMIC DNA]</scope>
    <source>
        <strain evidence="3 4">GH-Sj1</strain>
    </source>
</reference>
<name>A0A8G0PIF5_9HYPO</name>
<organism evidence="3 4">
    <name type="scientific">Trichoderma simmonsii</name>
    <dbReference type="NCBI Taxonomy" id="1491479"/>
    <lineage>
        <taxon>Eukaryota</taxon>
        <taxon>Fungi</taxon>
        <taxon>Dikarya</taxon>
        <taxon>Ascomycota</taxon>
        <taxon>Pezizomycotina</taxon>
        <taxon>Sordariomycetes</taxon>
        <taxon>Hypocreomycetidae</taxon>
        <taxon>Hypocreales</taxon>
        <taxon>Hypocreaceae</taxon>
        <taxon>Trichoderma</taxon>
    </lineage>
</organism>
<gene>
    <name evidence="3" type="ORF">H0G86_007537</name>
</gene>
<comment type="similarity">
    <text evidence="1">Belongs to the complex I LYR family.</text>
</comment>
<dbReference type="CDD" id="cd20264">
    <property type="entry name" value="Complex1_LYR_LYRM4"/>
    <property type="match status" value="1"/>
</dbReference>
<dbReference type="PANTHER" id="PTHR13166">
    <property type="entry name" value="PROTEIN C6ORF149"/>
    <property type="match status" value="1"/>
</dbReference>
<dbReference type="InterPro" id="IPR008011">
    <property type="entry name" value="Complex1_LYR_dom"/>
</dbReference>
<dbReference type="InterPro" id="IPR051522">
    <property type="entry name" value="ISC_assembly_LYR"/>
</dbReference>
<evidence type="ECO:0000259" key="2">
    <source>
        <dbReference type="Pfam" id="PF05347"/>
    </source>
</evidence>
<evidence type="ECO:0000313" key="3">
    <source>
        <dbReference type="EMBL" id="QYT00455.1"/>
    </source>
</evidence>
<sequence>MSLVRTLRGDLPQQARSLYRQLLRQSNEFGSYNFREYAKRRTRDAFRENYAVEDERKIQELIQKGLKELQTMKRQTVIGQFYKMDRLVVEGGQSVGFDCNLVSVEPIANSNGSGQRNEIRRDSTAKGARVSQARLFNSGGSALTYSPFSYD</sequence>
<keyword evidence="4" id="KW-1185">Reference proteome</keyword>
<dbReference type="Proteomes" id="UP000826661">
    <property type="component" value="Chromosome IV"/>
</dbReference>
<dbReference type="EMBL" id="CP075867">
    <property type="protein sequence ID" value="QYT00455.1"/>
    <property type="molecule type" value="Genomic_DNA"/>
</dbReference>
<dbReference type="GO" id="GO:1990221">
    <property type="term" value="C:L-cysteine desulfurase complex"/>
    <property type="evidence" value="ECO:0007669"/>
    <property type="project" value="TreeGrafter"/>
</dbReference>